<protein>
    <submittedName>
        <fullName evidence="1">Uncharacterized protein</fullName>
    </submittedName>
</protein>
<evidence type="ECO:0000313" key="2">
    <source>
        <dbReference type="Proteomes" id="UP000218244"/>
    </source>
</evidence>
<organism evidence="1 2">
    <name type="scientific">Corynebacterium suranareeae</name>
    <dbReference type="NCBI Taxonomy" id="2506452"/>
    <lineage>
        <taxon>Bacteria</taxon>
        <taxon>Bacillati</taxon>
        <taxon>Actinomycetota</taxon>
        <taxon>Actinomycetes</taxon>
        <taxon>Mycobacteriales</taxon>
        <taxon>Corynebacteriaceae</taxon>
        <taxon>Corynebacterium</taxon>
    </lineage>
</organism>
<evidence type="ECO:0000313" key="1">
    <source>
        <dbReference type="EMBL" id="BAU95680.1"/>
    </source>
</evidence>
<dbReference type="EMBL" id="AP017369">
    <property type="protein sequence ID" value="BAU95680.1"/>
    <property type="molecule type" value="Genomic_DNA"/>
</dbReference>
<dbReference type="AlphaFoldDB" id="A0A160PT85"/>
<dbReference type="Proteomes" id="UP000218244">
    <property type="component" value="Chromosome"/>
</dbReference>
<accession>A0A160PT85</accession>
<proteinExistence type="predicted"/>
<reference evidence="1 2" key="1">
    <citation type="submission" date="2016-02" db="EMBL/GenBank/DDBJ databases">
        <title>Corynebacterium glutamicum N24 whole genome sequencing project.</title>
        <authorList>
            <person name="Matsutani M."/>
            <person name="Nangtapong N."/>
            <person name="Yakushi T."/>
            <person name="Matsushita K."/>
        </authorList>
    </citation>
    <scope>NUCLEOTIDE SEQUENCE [LARGE SCALE GENOMIC DNA]</scope>
    <source>
        <strain evidence="1 2">N24</strain>
    </source>
</reference>
<sequence length="41" mass="4475">MMFCEGVDAWLGSATRAEIEGDSLHLFDQDGTEIGTLSKQD</sequence>
<dbReference type="KEGG" id="csur:N24_1418"/>
<name>A0A160PT85_9CORY</name>
<gene>
    <name evidence="1" type="ORF">N24_1418</name>
</gene>
<keyword evidence="2" id="KW-1185">Reference proteome</keyword>